<evidence type="ECO:0000313" key="1">
    <source>
        <dbReference type="EMBL" id="AXF75369.1"/>
    </source>
</evidence>
<gene>
    <name evidence="1" type="ORF">AV903_03420</name>
</gene>
<evidence type="ECO:0000313" key="2">
    <source>
        <dbReference type="Proteomes" id="UP000264980"/>
    </source>
</evidence>
<reference evidence="2" key="1">
    <citation type="submission" date="2016-01" db="EMBL/GenBank/DDBJ databases">
        <authorList>
            <person name="Shapiro L."/>
        </authorList>
    </citation>
    <scope>NUCLEOTIDE SEQUENCE [LARGE SCALE GENOMIC DNA]</scope>
    <source>
        <strain evidence="2">MDcuke</strain>
    </source>
</reference>
<dbReference type="EMBL" id="CP013970">
    <property type="protein sequence ID" value="AXF75369.1"/>
    <property type="molecule type" value="Genomic_DNA"/>
</dbReference>
<proteinExistence type="predicted"/>
<dbReference type="AlphaFoldDB" id="A0A345CPK2"/>
<name>A0A345CPK2_9GAMM</name>
<organism evidence="1 2">
    <name type="scientific">Erwinia tracheiphila</name>
    <dbReference type="NCBI Taxonomy" id="65700"/>
    <lineage>
        <taxon>Bacteria</taxon>
        <taxon>Pseudomonadati</taxon>
        <taxon>Pseudomonadota</taxon>
        <taxon>Gammaproteobacteria</taxon>
        <taxon>Enterobacterales</taxon>
        <taxon>Erwiniaceae</taxon>
        <taxon>Erwinia</taxon>
    </lineage>
</organism>
<sequence length="67" mass="7247">MSVMIAVSVVATGTGLIKTAININNSAALRKTCCNSAKSWLKFQMAEGFIDGCLSMLDVELEMDKKF</sequence>
<accession>A0A345CPK2</accession>
<protein>
    <submittedName>
        <fullName evidence="1">Phage antitermination protein</fullName>
    </submittedName>
</protein>
<dbReference type="Proteomes" id="UP000264980">
    <property type="component" value="Chromosome"/>
</dbReference>